<dbReference type="Proteomes" id="UP000887578">
    <property type="component" value="Unplaced"/>
</dbReference>
<keyword evidence="1" id="KW-1185">Reference proteome</keyword>
<organism evidence="1 2">
    <name type="scientific">Panagrolaimus davidi</name>
    <dbReference type="NCBI Taxonomy" id="227884"/>
    <lineage>
        <taxon>Eukaryota</taxon>
        <taxon>Metazoa</taxon>
        <taxon>Ecdysozoa</taxon>
        <taxon>Nematoda</taxon>
        <taxon>Chromadorea</taxon>
        <taxon>Rhabditida</taxon>
        <taxon>Tylenchina</taxon>
        <taxon>Panagrolaimomorpha</taxon>
        <taxon>Panagrolaimoidea</taxon>
        <taxon>Panagrolaimidae</taxon>
        <taxon>Panagrolaimus</taxon>
    </lineage>
</organism>
<dbReference type="AlphaFoldDB" id="A0A914QRM7"/>
<reference evidence="2" key="1">
    <citation type="submission" date="2022-11" db="UniProtKB">
        <authorList>
            <consortium name="WormBaseParasite"/>
        </authorList>
    </citation>
    <scope>IDENTIFICATION</scope>
</reference>
<proteinExistence type="predicted"/>
<sequence length="104" mass="12349">MFQQSNFAIFIKTFTIMEEDLSLENDNDENMSDEDEPRDLEVDEELKNTLMSLHQHWMTEYMSTRDQTLAVIAKKLHAEFLSDQNKIREEMRAQFNEEIAITSL</sequence>
<name>A0A914QRM7_9BILA</name>
<evidence type="ECO:0000313" key="2">
    <source>
        <dbReference type="WBParaSite" id="PDA_v2.g3005.t1"/>
    </source>
</evidence>
<dbReference type="WBParaSite" id="PDA_v2.g3005.t1">
    <property type="protein sequence ID" value="PDA_v2.g3005.t1"/>
    <property type="gene ID" value="PDA_v2.g3005"/>
</dbReference>
<accession>A0A914QRM7</accession>
<protein>
    <submittedName>
        <fullName evidence="2">Uncharacterized protein</fullName>
    </submittedName>
</protein>
<evidence type="ECO:0000313" key="1">
    <source>
        <dbReference type="Proteomes" id="UP000887578"/>
    </source>
</evidence>